<feature type="transmembrane region" description="Helical" evidence="5">
    <location>
        <begin position="39"/>
        <end position="62"/>
    </location>
</feature>
<dbReference type="GO" id="GO:0008273">
    <property type="term" value="F:calcium, potassium:sodium antiporter activity"/>
    <property type="evidence" value="ECO:0007669"/>
    <property type="project" value="TreeGrafter"/>
</dbReference>
<name>A0A2W0HVK4_9BACI</name>
<dbReference type="AlphaFoldDB" id="A0A2W0HVK4"/>
<comment type="subcellular location">
    <subcellularLocation>
        <location evidence="1">Membrane</location>
        <topology evidence="1">Multi-pass membrane protein</topology>
    </subcellularLocation>
</comment>
<dbReference type="Pfam" id="PF01699">
    <property type="entry name" value="Na_Ca_ex"/>
    <property type="match status" value="2"/>
</dbReference>
<comment type="caution">
    <text evidence="7">The sequence shown here is derived from an EMBL/GenBank/DDBJ whole genome shotgun (WGS) entry which is preliminary data.</text>
</comment>
<feature type="domain" description="Sodium/calcium exchanger membrane region" evidence="6">
    <location>
        <begin position="185"/>
        <end position="331"/>
    </location>
</feature>
<feature type="transmembrane region" description="Helical" evidence="5">
    <location>
        <begin position="127"/>
        <end position="146"/>
    </location>
</feature>
<feature type="transmembrane region" description="Helical" evidence="5">
    <location>
        <begin position="68"/>
        <end position="90"/>
    </location>
</feature>
<evidence type="ECO:0000256" key="5">
    <source>
        <dbReference type="SAM" id="Phobius"/>
    </source>
</evidence>
<accession>A0A2W0HVK4</accession>
<feature type="transmembrane region" description="Helical" evidence="5">
    <location>
        <begin position="102"/>
        <end position="121"/>
    </location>
</feature>
<dbReference type="InterPro" id="IPR004837">
    <property type="entry name" value="NaCa_Exmemb"/>
</dbReference>
<gene>
    <name evidence="7" type="ORF">CR205_03745</name>
</gene>
<keyword evidence="8" id="KW-1185">Reference proteome</keyword>
<feature type="transmembrane region" description="Helical" evidence="5">
    <location>
        <begin position="6"/>
        <end position="27"/>
    </location>
</feature>
<keyword evidence="3 5" id="KW-1133">Transmembrane helix</keyword>
<evidence type="ECO:0000256" key="1">
    <source>
        <dbReference type="ARBA" id="ARBA00004141"/>
    </source>
</evidence>
<feature type="transmembrane region" description="Helical" evidence="5">
    <location>
        <begin position="312"/>
        <end position="331"/>
    </location>
</feature>
<feature type="domain" description="Sodium/calcium exchanger membrane region" evidence="6">
    <location>
        <begin position="4"/>
        <end position="145"/>
    </location>
</feature>
<evidence type="ECO:0000256" key="3">
    <source>
        <dbReference type="ARBA" id="ARBA00022989"/>
    </source>
</evidence>
<evidence type="ECO:0000259" key="6">
    <source>
        <dbReference type="Pfam" id="PF01699"/>
    </source>
</evidence>
<dbReference type="InterPro" id="IPR004481">
    <property type="entry name" value="K/Na/Ca-exchanger"/>
</dbReference>
<dbReference type="PANTHER" id="PTHR10846">
    <property type="entry name" value="SODIUM/POTASSIUM/CALCIUM EXCHANGER"/>
    <property type="match status" value="1"/>
</dbReference>
<dbReference type="PANTHER" id="PTHR10846:SF8">
    <property type="entry name" value="INNER MEMBRANE PROTEIN YRBG"/>
    <property type="match status" value="1"/>
</dbReference>
<dbReference type="EMBL" id="PDOF01000001">
    <property type="protein sequence ID" value="PYZ97718.1"/>
    <property type="molecule type" value="Genomic_DNA"/>
</dbReference>
<evidence type="ECO:0000313" key="7">
    <source>
        <dbReference type="EMBL" id="PYZ97718.1"/>
    </source>
</evidence>
<feature type="transmembrane region" description="Helical" evidence="5">
    <location>
        <begin position="216"/>
        <end position="240"/>
    </location>
</feature>
<evidence type="ECO:0000313" key="8">
    <source>
        <dbReference type="Proteomes" id="UP000248066"/>
    </source>
</evidence>
<feature type="transmembrane region" description="Helical" evidence="5">
    <location>
        <begin position="185"/>
        <end position="204"/>
    </location>
</feature>
<protein>
    <submittedName>
        <fullName evidence="7">Cation transporter</fullName>
    </submittedName>
</protein>
<dbReference type="InterPro" id="IPR044880">
    <property type="entry name" value="NCX_ion-bd_dom_sf"/>
</dbReference>
<keyword evidence="4 5" id="KW-0472">Membrane</keyword>
<dbReference type="RefSeq" id="WP_110517085.1">
    <property type="nucleotide sequence ID" value="NZ_PDOF01000001.1"/>
</dbReference>
<evidence type="ECO:0000256" key="2">
    <source>
        <dbReference type="ARBA" id="ARBA00022692"/>
    </source>
</evidence>
<feature type="transmembrane region" description="Helical" evidence="5">
    <location>
        <begin position="282"/>
        <end position="303"/>
    </location>
</feature>
<dbReference type="GO" id="GO:0005886">
    <property type="term" value="C:plasma membrane"/>
    <property type="evidence" value="ECO:0007669"/>
    <property type="project" value="TreeGrafter"/>
</dbReference>
<keyword evidence="2 5" id="KW-0812">Transmembrane</keyword>
<dbReference type="GO" id="GO:0005262">
    <property type="term" value="F:calcium channel activity"/>
    <property type="evidence" value="ECO:0007669"/>
    <property type="project" value="TreeGrafter"/>
</dbReference>
<dbReference type="Proteomes" id="UP000248066">
    <property type="component" value="Unassembled WGS sequence"/>
</dbReference>
<proteinExistence type="predicted"/>
<reference evidence="7 8" key="1">
    <citation type="submission" date="2017-10" db="EMBL/GenBank/DDBJ databases">
        <title>Bacillus sp. nov., a halophilic bacterium isolated from a Yangshapao Lake.</title>
        <authorList>
            <person name="Wang H."/>
        </authorList>
    </citation>
    <scope>NUCLEOTIDE SEQUENCE [LARGE SCALE GENOMIC DNA]</scope>
    <source>
        <strain evidence="7 8">YSP-3</strain>
    </source>
</reference>
<evidence type="ECO:0000256" key="4">
    <source>
        <dbReference type="ARBA" id="ARBA00023136"/>
    </source>
</evidence>
<dbReference type="OrthoDB" id="9794225at2"/>
<dbReference type="GO" id="GO:0006874">
    <property type="term" value="P:intracellular calcium ion homeostasis"/>
    <property type="evidence" value="ECO:0007669"/>
    <property type="project" value="TreeGrafter"/>
</dbReference>
<dbReference type="Gene3D" id="1.20.1420.30">
    <property type="entry name" value="NCX, central ion-binding region"/>
    <property type="match status" value="1"/>
</dbReference>
<sequence length="332" mass="34993">MDPFVLFAITAAVTVYAAVKLSVYADVISERTSLGGMMVGMLLLAGATSLPEVTTSTTAILVGSPDIAVGNVLGSNLFNLLILAVFDIVYRRRKLLAQVHSGHQLSAVVGLGLMGLVLITILVPTGITIFGIGIEMFAMVIFYVYAMREMSAQERAVPEIAAASEEDSAAAEIQGKGVTLRAAKWGFAASALIIFASGSLLTIAGDQIAVSTGIDASFVGSFLIAAATSLPEVVTVLVALRLANYNLAVGNILGSNVFNMLILVLADVLFRGGPILEAVSPGIAVTALFAIMLNLIVIAHLLYARYSNRRRLYVVPSIVLIVVYFVATYVMF</sequence>
<organism evidence="7 8">
    <name type="scientific">Alteribacter lacisalsi</name>
    <dbReference type="NCBI Taxonomy" id="2045244"/>
    <lineage>
        <taxon>Bacteria</taxon>
        <taxon>Bacillati</taxon>
        <taxon>Bacillota</taxon>
        <taxon>Bacilli</taxon>
        <taxon>Bacillales</taxon>
        <taxon>Bacillaceae</taxon>
        <taxon>Alteribacter</taxon>
    </lineage>
</organism>
<feature type="transmembrane region" description="Helical" evidence="5">
    <location>
        <begin position="247"/>
        <end position="270"/>
    </location>
</feature>